<feature type="chain" id="PRO_5032351154" evidence="1">
    <location>
        <begin position="21"/>
        <end position="241"/>
    </location>
</feature>
<keyword evidence="1" id="KW-0732">Signal</keyword>
<name>A0A7T0G049_9BACT</name>
<feature type="signal peptide" evidence="1">
    <location>
        <begin position="1"/>
        <end position="20"/>
    </location>
</feature>
<gene>
    <name evidence="2" type="ORF">G3M70_09065</name>
</gene>
<sequence length="241" mass="28043">MRKFSIPIKLLVLATGIALAPLKGLAGDTRILPNVHDAWELFKIEKKYMEARVHSRWDEIYSHQHPDLKKRVTRELFINRDGLAGFDTVDLLKSRKAGGLAVLPPPRDVVATPRDPLGFPTSRKYRIIPNPWVKIDQHRYDRIWLSPDGRYARVDVKLDVQERLPPHLFRMDIVLPHTRDHFDYWEKVDGKWVVALMVHRISFSGSVIPVLFSPKKMDELDKIEWIGFDPAKLETIEDENE</sequence>
<dbReference type="Proteomes" id="UP000594688">
    <property type="component" value="Chromosome"/>
</dbReference>
<dbReference type="KEGG" id="nli:G3M70_09065"/>
<accession>A0A7T0G049</accession>
<evidence type="ECO:0000313" key="3">
    <source>
        <dbReference type="Proteomes" id="UP000594688"/>
    </source>
</evidence>
<evidence type="ECO:0000256" key="1">
    <source>
        <dbReference type="SAM" id="SignalP"/>
    </source>
</evidence>
<evidence type="ECO:0000313" key="2">
    <source>
        <dbReference type="EMBL" id="QPJ62014.1"/>
    </source>
</evidence>
<reference evidence="2 3" key="1">
    <citation type="submission" date="2020-02" db="EMBL/GenBank/DDBJ databases">
        <title>Genomic and physiological characterization of two novel Nitrospinaceae genera.</title>
        <authorList>
            <person name="Mueller A.J."/>
            <person name="Jung M.-Y."/>
            <person name="Strachan C.R."/>
            <person name="Herbold C.W."/>
            <person name="Kirkegaard R.H."/>
            <person name="Daims H."/>
        </authorList>
    </citation>
    <scope>NUCLEOTIDE SEQUENCE [LARGE SCALE GENOMIC DNA]</scope>
    <source>
        <strain evidence="2">EB</strain>
    </source>
</reference>
<protein>
    <submittedName>
        <fullName evidence="2">Uncharacterized protein</fullName>
    </submittedName>
</protein>
<organism evidence="2 3">
    <name type="scientific">Candidatus Nitronauta litoralis</name>
    <dbReference type="NCBI Taxonomy" id="2705533"/>
    <lineage>
        <taxon>Bacteria</taxon>
        <taxon>Pseudomonadati</taxon>
        <taxon>Nitrospinota/Tectimicrobiota group</taxon>
        <taxon>Nitrospinota</taxon>
        <taxon>Nitrospinia</taxon>
        <taxon>Nitrospinales</taxon>
        <taxon>Nitrospinaceae</taxon>
        <taxon>Candidatus Nitronauta</taxon>
    </lineage>
</organism>
<proteinExistence type="predicted"/>
<dbReference type="EMBL" id="CP048685">
    <property type="protein sequence ID" value="QPJ62014.1"/>
    <property type="molecule type" value="Genomic_DNA"/>
</dbReference>
<dbReference type="AlphaFoldDB" id="A0A7T0G049"/>